<accession>A0ABQ9GCT7</accession>
<dbReference type="InterPro" id="IPR009003">
    <property type="entry name" value="Peptidase_S1_PA"/>
</dbReference>
<keyword evidence="3" id="KW-1185">Reference proteome</keyword>
<name>A0ABQ9GCT7_9NEOP</name>
<dbReference type="SUPFAM" id="SSF50494">
    <property type="entry name" value="Trypsin-like serine proteases"/>
    <property type="match status" value="1"/>
</dbReference>
<sequence length="100" mass="10964">MHKTSGAIKDYCLQVNEESEQEVNIEEIYFHEQFNKGVRLNNDIALVKLKGRGLILGTDAQPICLPPPDIPYLPGLNCTISGWGSTKSGGSGKSGFYYCV</sequence>
<proteinExistence type="predicted"/>
<evidence type="ECO:0000313" key="3">
    <source>
        <dbReference type="Proteomes" id="UP001159363"/>
    </source>
</evidence>
<dbReference type="InterPro" id="IPR043504">
    <property type="entry name" value="Peptidase_S1_PA_chymotrypsin"/>
</dbReference>
<dbReference type="PANTHER" id="PTHR24258:SF128">
    <property type="entry name" value="TEQUILA, ISOFORM G"/>
    <property type="match status" value="1"/>
</dbReference>
<dbReference type="PANTHER" id="PTHR24258">
    <property type="entry name" value="SERINE PROTEASE-RELATED"/>
    <property type="match status" value="1"/>
</dbReference>
<protein>
    <recommendedName>
        <fullName evidence="1">Peptidase S1 domain-containing protein</fullName>
    </recommendedName>
</protein>
<dbReference type="EMBL" id="JARBHB010000013">
    <property type="protein sequence ID" value="KAJ8870217.1"/>
    <property type="molecule type" value="Genomic_DNA"/>
</dbReference>
<dbReference type="InterPro" id="IPR001254">
    <property type="entry name" value="Trypsin_dom"/>
</dbReference>
<comment type="caution">
    <text evidence="2">The sequence shown here is derived from an EMBL/GenBank/DDBJ whole genome shotgun (WGS) entry which is preliminary data.</text>
</comment>
<evidence type="ECO:0000313" key="2">
    <source>
        <dbReference type="EMBL" id="KAJ8870217.1"/>
    </source>
</evidence>
<dbReference type="Proteomes" id="UP001159363">
    <property type="component" value="Chromosome 12"/>
</dbReference>
<dbReference type="Gene3D" id="2.40.10.10">
    <property type="entry name" value="Trypsin-like serine proteases"/>
    <property type="match status" value="1"/>
</dbReference>
<evidence type="ECO:0000259" key="1">
    <source>
        <dbReference type="Pfam" id="PF00089"/>
    </source>
</evidence>
<dbReference type="Pfam" id="PF00089">
    <property type="entry name" value="Trypsin"/>
    <property type="match status" value="1"/>
</dbReference>
<gene>
    <name evidence="2" type="ORF">PR048_029233</name>
</gene>
<feature type="domain" description="Peptidase S1" evidence="1">
    <location>
        <begin position="9"/>
        <end position="90"/>
    </location>
</feature>
<organism evidence="2 3">
    <name type="scientific">Dryococelus australis</name>
    <dbReference type="NCBI Taxonomy" id="614101"/>
    <lineage>
        <taxon>Eukaryota</taxon>
        <taxon>Metazoa</taxon>
        <taxon>Ecdysozoa</taxon>
        <taxon>Arthropoda</taxon>
        <taxon>Hexapoda</taxon>
        <taxon>Insecta</taxon>
        <taxon>Pterygota</taxon>
        <taxon>Neoptera</taxon>
        <taxon>Polyneoptera</taxon>
        <taxon>Phasmatodea</taxon>
        <taxon>Verophasmatodea</taxon>
        <taxon>Anareolatae</taxon>
        <taxon>Phasmatidae</taxon>
        <taxon>Eurycanthinae</taxon>
        <taxon>Dryococelus</taxon>
    </lineage>
</organism>
<reference evidence="2 3" key="1">
    <citation type="submission" date="2023-02" db="EMBL/GenBank/DDBJ databases">
        <title>LHISI_Scaffold_Assembly.</title>
        <authorList>
            <person name="Stuart O.P."/>
            <person name="Cleave R."/>
            <person name="Magrath M.J.L."/>
            <person name="Mikheyev A.S."/>
        </authorList>
    </citation>
    <scope>NUCLEOTIDE SEQUENCE [LARGE SCALE GENOMIC DNA]</scope>
    <source>
        <strain evidence="2">Daus_M_001</strain>
        <tissue evidence="2">Leg muscle</tissue>
    </source>
</reference>